<dbReference type="STRING" id="180163.SAMN02745174_02462"/>
<dbReference type="OrthoDB" id="1956539at2"/>
<organism evidence="1 2">
    <name type="scientific">Cetobacterium ceti</name>
    <dbReference type="NCBI Taxonomy" id="180163"/>
    <lineage>
        <taxon>Bacteria</taxon>
        <taxon>Fusobacteriati</taxon>
        <taxon>Fusobacteriota</taxon>
        <taxon>Fusobacteriia</taxon>
        <taxon>Fusobacteriales</taxon>
        <taxon>Fusobacteriaceae</taxon>
        <taxon>Cetobacterium</taxon>
    </lineage>
</organism>
<evidence type="ECO:0000313" key="2">
    <source>
        <dbReference type="Proteomes" id="UP000191153"/>
    </source>
</evidence>
<evidence type="ECO:0008006" key="3">
    <source>
        <dbReference type="Google" id="ProtNLM"/>
    </source>
</evidence>
<sequence length="99" mass="11471">MSTLTFKVEVDGKWEKGKWIDGEIIEKQIEGVCMPFTSQELKNFPEGYVSLDDKDLKTYSSLEENTKVKFDGKLYKVCKGLDYGYLADIKNYILKEVKE</sequence>
<dbReference type="RefSeq" id="WP_078694883.1">
    <property type="nucleotide sequence ID" value="NZ_FUWX01000033.1"/>
</dbReference>
<keyword evidence="2" id="KW-1185">Reference proteome</keyword>
<evidence type="ECO:0000313" key="1">
    <source>
        <dbReference type="EMBL" id="SKA07716.1"/>
    </source>
</evidence>
<dbReference type="EMBL" id="FUWX01000033">
    <property type="protein sequence ID" value="SKA07716.1"/>
    <property type="molecule type" value="Genomic_DNA"/>
</dbReference>
<dbReference type="AlphaFoldDB" id="A0A1T4QVQ3"/>
<dbReference type="Proteomes" id="UP000191153">
    <property type="component" value="Unassembled WGS sequence"/>
</dbReference>
<protein>
    <recommendedName>
        <fullName evidence="3">Phage head-tail adaptor, putative, SPP1 family</fullName>
    </recommendedName>
</protein>
<gene>
    <name evidence="1" type="ORF">SAMN02745174_02462</name>
</gene>
<reference evidence="1 2" key="1">
    <citation type="submission" date="2017-02" db="EMBL/GenBank/DDBJ databases">
        <authorList>
            <person name="Peterson S.W."/>
        </authorList>
    </citation>
    <scope>NUCLEOTIDE SEQUENCE [LARGE SCALE GENOMIC DNA]</scope>
    <source>
        <strain evidence="1 2">ATCC 700028</strain>
    </source>
</reference>
<proteinExistence type="predicted"/>
<accession>A0A1T4QVQ3</accession>
<name>A0A1T4QVQ3_9FUSO</name>